<dbReference type="GO" id="GO:0016722">
    <property type="term" value="F:oxidoreductase activity, acting on metal ions"/>
    <property type="evidence" value="ECO:0007669"/>
    <property type="project" value="InterPro"/>
</dbReference>
<dbReference type="CDD" id="cd01043">
    <property type="entry name" value="DPS"/>
    <property type="match status" value="1"/>
</dbReference>
<dbReference type="Pfam" id="PF00210">
    <property type="entry name" value="Ferritin"/>
    <property type="match status" value="1"/>
</dbReference>
<dbReference type="PANTHER" id="PTHR42932">
    <property type="entry name" value="GENERAL STRESS PROTEIN 20U"/>
    <property type="match status" value="1"/>
</dbReference>
<dbReference type="SUPFAM" id="SSF47240">
    <property type="entry name" value="Ferritin-like"/>
    <property type="match status" value="1"/>
</dbReference>
<dbReference type="PATRIC" id="fig|237258.4.peg.2453"/>
<dbReference type="GO" id="GO:0008199">
    <property type="term" value="F:ferric iron binding"/>
    <property type="evidence" value="ECO:0007669"/>
    <property type="project" value="InterPro"/>
</dbReference>
<dbReference type="InterPro" id="IPR023188">
    <property type="entry name" value="DPS_DNA-bd_CS"/>
</dbReference>
<evidence type="ECO:0000256" key="2">
    <source>
        <dbReference type="RuleBase" id="RU003875"/>
    </source>
</evidence>
<dbReference type="PANTHER" id="PTHR42932:SF3">
    <property type="entry name" value="DNA PROTECTION DURING STARVATION PROTEIN"/>
    <property type="match status" value="1"/>
</dbReference>
<dbReference type="EMBL" id="MKGI01000043">
    <property type="protein sequence ID" value="OEL11421.1"/>
    <property type="molecule type" value="Genomic_DNA"/>
</dbReference>
<gene>
    <name evidence="4" type="ORF">BHF72_2291</name>
</gene>
<dbReference type="Gene3D" id="1.20.1260.10">
    <property type="match status" value="1"/>
</dbReference>
<dbReference type="STRING" id="237258.SAMN04489756_101181"/>
<dbReference type="AlphaFoldDB" id="A0A1E5UES7"/>
<dbReference type="PROSITE" id="PS00819">
    <property type="entry name" value="DPS_2"/>
    <property type="match status" value="1"/>
</dbReference>
<protein>
    <submittedName>
        <fullName evidence="4">Ferritin-like domain protein</fullName>
    </submittedName>
</protein>
<dbReference type="Proteomes" id="UP000095601">
    <property type="component" value="Unassembled WGS sequence"/>
</dbReference>
<comment type="caution">
    <text evidence="4">The sequence shown here is derived from an EMBL/GenBank/DDBJ whole genome shotgun (WGS) entry which is preliminary data.</text>
</comment>
<dbReference type="KEGG" id="cnr:EB819_04710"/>
<comment type="similarity">
    <text evidence="1 2">Belongs to the Dps family.</text>
</comment>
<sequence length="157" mass="17915">MKVDIGISAANLKKVCDNLNVVLADGNVLYLKLRKFHWNLKGPDFMQFHRLFEEQYEAIEKAIDEVAERISTLGGMAVGTTIEFAELSKLKESPGKCPSPLEMAKELLQDHESIVKSLRTSIDDCEEKYEDKGTADFLTGLMQDHEKMAWQLRQYFV</sequence>
<evidence type="ECO:0000313" key="4">
    <source>
        <dbReference type="EMBL" id="OEL11421.1"/>
    </source>
</evidence>
<dbReference type="PRINTS" id="PR01346">
    <property type="entry name" value="HELNAPAPROT"/>
</dbReference>
<evidence type="ECO:0000259" key="3">
    <source>
        <dbReference type="Pfam" id="PF00210"/>
    </source>
</evidence>
<dbReference type="RefSeq" id="WP_069798488.1">
    <property type="nucleotide sequence ID" value="NZ_CP034157.1"/>
</dbReference>
<feature type="domain" description="Ferritin/DPS" evidence="3">
    <location>
        <begin position="17"/>
        <end position="155"/>
    </location>
</feature>
<dbReference type="OrthoDB" id="9797023at2"/>
<name>A0A1E5UES7_9FLAO</name>
<dbReference type="InterPro" id="IPR008331">
    <property type="entry name" value="Ferritin_DPS_dom"/>
</dbReference>
<dbReference type="InterPro" id="IPR009078">
    <property type="entry name" value="Ferritin-like_SF"/>
</dbReference>
<dbReference type="InterPro" id="IPR012347">
    <property type="entry name" value="Ferritin-like"/>
</dbReference>
<proteinExistence type="inferred from homology"/>
<reference evidence="4 5" key="1">
    <citation type="submission" date="2016-09" db="EMBL/GenBank/DDBJ databases">
        <authorList>
            <person name="Capua I."/>
            <person name="De Benedictis P."/>
            <person name="Joannis T."/>
            <person name="Lombin L.H."/>
            <person name="Cattoli G."/>
        </authorList>
    </citation>
    <scope>NUCLEOTIDE SEQUENCE [LARGE SCALE GENOMIC DNA]</scope>
    <source>
        <strain evidence="4 5">NRS-1</strain>
    </source>
</reference>
<evidence type="ECO:0000313" key="5">
    <source>
        <dbReference type="Proteomes" id="UP000095601"/>
    </source>
</evidence>
<accession>A0A1E5UES7</accession>
<evidence type="ECO:0000256" key="1">
    <source>
        <dbReference type="ARBA" id="ARBA00009497"/>
    </source>
</evidence>
<keyword evidence="5" id="KW-1185">Reference proteome</keyword>
<organism evidence="4 5">
    <name type="scientific">Cloacibacterium normanense</name>
    <dbReference type="NCBI Taxonomy" id="237258"/>
    <lineage>
        <taxon>Bacteria</taxon>
        <taxon>Pseudomonadati</taxon>
        <taxon>Bacteroidota</taxon>
        <taxon>Flavobacteriia</taxon>
        <taxon>Flavobacteriales</taxon>
        <taxon>Weeksellaceae</taxon>
    </lineage>
</organism>
<dbReference type="InterPro" id="IPR002177">
    <property type="entry name" value="DPS_DNA-bd"/>
</dbReference>
<dbReference type="PIRSF" id="PIRSF005900">
    <property type="entry name" value="Dps"/>
    <property type="match status" value="1"/>
</dbReference>